<accession>A0AAE1TY13</accession>
<dbReference type="Proteomes" id="UP001292094">
    <property type="component" value="Unassembled WGS sequence"/>
</dbReference>
<keyword evidence="2" id="KW-1185">Reference proteome</keyword>
<evidence type="ECO:0000313" key="1">
    <source>
        <dbReference type="EMBL" id="KAK4299284.1"/>
    </source>
</evidence>
<proteinExistence type="predicted"/>
<dbReference type="EMBL" id="JAWZYT010003273">
    <property type="protein sequence ID" value="KAK4299284.1"/>
    <property type="molecule type" value="Genomic_DNA"/>
</dbReference>
<organism evidence="1 2">
    <name type="scientific">Petrolisthes manimaculis</name>
    <dbReference type="NCBI Taxonomy" id="1843537"/>
    <lineage>
        <taxon>Eukaryota</taxon>
        <taxon>Metazoa</taxon>
        <taxon>Ecdysozoa</taxon>
        <taxon>Arthropoda</taxon>
        <taxon>Crustacea</taxon>
        <taxon>Multicrustacea</taxon>
        <taxon>Malacostraca</taxon>
        <taxon>Eumalacostraca</taxon>
        <taxon>Eucarida</taxon>
        <taxon>Decapoda</taxon>
        <taxon>Pleocyemata</taxon>
        <taxon>Anomura</taxon>
        <taxon>Galatheoidea</taxon>
        <taxon>Porcellanidae</taxon>
        <taxon>Petrolisthes</taxon>
    </lineage>
</organism>
<comment type="caution">
    <text evidence="1">The sequence shown here is derived from an EMBL/GenBank/DDBJ whole genome shotgun (WGS) entry which is preliminary data.</text>
</comment>
<protein>
    <submittedName>
        <fullName evidence="1">Uncharacterized protein</fullName>
    </submittedName>
</protein>
<dbReference type="AlphaFoldDB" id="A0AAE1TY13"/>
<reference evidence="1" key="1">
    <citation type="submission" date="2023-11" db="EMBL/GenBank/DDBJ databases">
        <title>Genome assemblies of two species of porcelain crab, Petrolisthes cinctipes and Petrolisthes manimaculis (Anomura: Porcellanidae).</title>
        <authorList>
            <person name="Angst P."/>
        </authorList>
    </citation>
    <scope>NUCLEOTIDE SEQUENCE</scope>
    <source>
        <strain evidence="1">PB745_02</strain>
        <tissue evidence="1">Gill</tissue>
    </source>
</reference>
<name>A0AAE1TY13_9EUCA</name>
<gene>
    <name evidence="1" type="ORF">Pmani_028426</name>
</gene>
<evidence type="ECO:0000313" key="2">
    <source>
        <dbReference type="Proteomes" id="UP001292094"/>
    </source>
</evidence>
<sequence>MVTLSERRPRPRLTSHAQDEAIQQAVRDDPFTNAVYIRERLQLDVNCTAAFEGGRLTTQDSCKKGAALRRASGCKISLRPSVCGQGAISGRGSCLRTKKHSTAQTMESSTTGNPIIQAKKQFKIFKS</sequence>